<reference evidence="3 4" key="1">
    <citation type="journal article" date="2021" name="Arch. Microbiol.">
        <title>Myceligenerans indicum sp. nov., an actinobacterium isolated from mangrove sediment of Sundarbans, India.</title>
        <authorList>
            <person name="Asha K."/>
            <person name="Bhadury P."/>
        </authorList>
    </citation>
    <scope>NUCLEOTIDE SEQUENCE [LARGE SCALE GENOMIC DNA]</scope>
    <source>
        <strain evidence="3 4">I2</strain>
    </source>
</reference>
<dbReference type="RefSeq" id="WP_201846027.1">
    <property type="nucleotide sequence ID" value="NZ_JABBYC010000009.1"/>
</dbReference>
<feature type="signal peptide" evidence="2">
    <location>
        <begin position="1"/>
        <end position="21"/>
    </location>
</feature>
<evidence type="ECO:0000256" key="1">
    <source>
        <dbReference type="SAM" id="MobiDB-lite"/>
    </source>
</evidence>
<evidence type="ECO:0000313" key="4">
    <source>
        <dbReference type="Proteomes" id="UP000675409"/>
    </source>
</evidence>
<dbReference type="Gene3D" id="2.50.20.20">
    <property type="match status" value="1"/>
</dbReference>
<proteinExistence type="predicted"/>
<accession>A0ABS1LKV8</accession>
<evidence type="ECO:0000256" key="2">
    <source>
        <dbReference type="SAM" id="SignalP"/>
    </source>
</evidence>
<name>A0ABS1LKV8_9MICO</name>
<dbReference type="PROSITE" id="PS51257">
    <property type="entry name" value="PROKAR_LIPOPROTEIN"/>
    <property type="match status" value="1"/>
</dbReference>
<feature type="chain" id="PRO_5045048035" description="LppX_LprAFG lipoprotein" evidence="2">
    <location>
        <begin position="22"/>
        <end position="277"/>
    </location>
</feature>
<feature type="region of interest" description="Disordered" evidence="1">
    <location>
        <begin position="30"/>
        <end position="58"/>
    </location>
</feature>
<comment type="caution">
    <text evidence="3">The sequence shown here is derived from an EMBL/GenBank/DDBJ whole genome shotgun (WGS) entry which is preliminary data.</text>
</comment>
<sequence>MRITHKFAALMIAGATTAALTACQDGMAGSSDAAGPAAGSTAPAQAEEAAGSAEGSGTVTADNFVERTSTALSMISTTTFVAEYSGSLAGEGAGVATRFEGTEVYGEVPDSVAIRMTTNLDEDLIRLDDIWAQDEETDGKYLHLTAQDPGYQFRNEQFSAMNVYARTVALDGAVTAVEDRGTETVAGTETHHYVVTVDLTAADLEALGFDASAAAQTGSIDVEYFLDANDLPLRTVIPSPVPGQTLVNTMDIAYNTPPAEIAAPPEDQTISPADLQG</sequence>
<protein>
    <recommendedName>
        <fullName evidence="5">LppX_LprAFG lipoprotein</fullName>
    </recommendedName>
</protein>
<gene>
    <name evidence="3" type="ORF">HGK34_07870</name>
</gene>
<dbReference type="EMBL" id="JABBYC010000009">
    <property type="protein sequence ID" value="MBL0886187.1"/>
    <property type="molecule type" value="Genomic_DNA"/>
</dbReference>
<keyword evidence="2" id="KW-0732">Signal</keyword>
<keyword evidence="4" id="KW-1185">Reference proteome</keyword>
<organism evidence="3 4">
    <name type="scientific">Myceligenerans indicum</name>
    <dbReference type="NCBI Taxonomy" id="2593663"/>
    <lineage>
        <taxon>Bacteria</taxon>
        <taxon>Bacillati</taxon>
        <taxon>Actinomycetota</taxon>
        <taxon>Actinomycetes</taxon>
        <taxon>Micrococcales</taxon>
        <taxon>Promicromonosporaceae</taxon>
        <taxon>Myceligenerans</taxon>
    </lineage>
</organism>
<dbReference type="Proteomes" id="UP000675409">
    <property type="component" value="Unassembled WGS sequence"/>
</dbReference>
<evidence type="ECO:0000313" key="3">
    <source>
        <dbReference type="EMBL" id="MBL0886187.1"/>
    </source>
</evidence>
<evidence type="ECO:0008006" key="5">
    <source>
        <dbReference type="Google" id="ProtNLM"/>
    </source>
</evidence>